<organism evidence="1 2">
    <name type="scientific">Snodgrassella alvi</name>
    <dbReference type="NCBI Taxonomy" id="1196083"/>
    <lineage>
        <taxon>Bacteria</taxon>
        <taxon>Pseudomonadati</taxon>
        <taxon>Pseudomonadota</taxon>
        <taxon>Betaproteobacteria</taxon>
        <taxon>Neisseriales</taxon>
        <taxon>Neisseriaceae</taxon>
        <taxon>Snodgrassella</taxon>
    </lineage>
</organism>
<evidence type="ECO:0000313" key="2">
    <source>
        <dbReference type="Proteomes" id="UP000230463"/>
    </source>
</evidence>
<dbReference type="AlphaFoldDB" id="A0A855FKV8"/>
<protein>
    <submittedName>
        <fullName evidence="1">Uncharacterized protein</fullName>
    </submittedName>
</protein>
<dbReference type="RefSeq" id="WP_100123574.1">
    <property type="nucleotide sequence ID" value="NZ_MEIU01000057.1"/>
</dbReference>
<comment type="caution">
    <text evidence="1">The sequence shown here is derived from an EMBL/GenBank/DDBJ whole genome shotgun (WGS) entry which is preliminary data.</text>
</comment>
<sequence length="85" mass="9813">MWAGIPRYQTFKEALAENGKLKQMFTVVRLKSQLQEEIIKKALVPTKAREVWAFQLQPNHFFTIAMNCSITSLSYCTHYSTKITG</sequence>
<evidence type="ECO:0000313" key="1">
    <source>
        <dbReference type="EMBL" id="PIT59639.1"/>
    </source>
</evidence>
<proteinExistence type="predicted"/>
<dbReference type="Proteomes" id="UP000230463">
    <property type="component" value="Unassembled WGS sequence"/>
</dbReference>
<reference evidence="1 2" key="1">
    <citation type="journal article" date="2017" name="MBio">
        <title>Type VI secretion-mediated competition in the bee gut microbiome.</title>
        <authorList>
            <person name="Steele M.I."/>
            <person name="Kwong W.K."/>
            <person name="Powell J.E."/>
            <person name="Whiteley M."/>
            <person name="Moran N.A."/>
        </authorList>
    </citation>
    <scope>NUCLEOTIDE SEQUENCE [LARGE SCALE GENOMIC DNA]</scope>
    <source>
        <strain evidence="1 2">HK3</strain>
    </source>
</reference>
<name>A0A855FKV8_9NEIS</name>
<dbReference type="EMBL" id="MEIU01000057">
    <property type="protein sequence ID" value="PIT59639.1"/>
    <property type="molecule type" value="Genomic_DNA"/>
</dbReference>
<gene>
    <name evidence="1" type="ORF">BHC57_04870</name>
</gene>
<accession>A0A855FKV8</accession>